<proteinExistence type="inferred from homology"/>
<dbReference type="CDD" id="cd08500">
    <property type="entry name" value="PBP2_NikA_DppA_OppA_like_4"/>
    <property type="match status" value="1"/>
</dbReference>
<evidence type="ECO:0000313" key="5">
    <source>
        <dbReference type="Proteomes" id="UP001165679"/>
    </source>
</evidence>
<dbReference type="Pfam" id="PF00496">
    <property type="entry name" value="SBP_bac_5"/>
    <property type="match status" value="1"/>
</dbReference>
<evidence type="ECO:0000259" key="3">
    <source>
        <dbReference type="Pfam" id="PF00496"/>
    </source>
</evidence>
<reference evidence="4" key="1">
    <citation type="submission" date="2022-09" db="EMBL/GenBank/DDBJ databases">
        <title>Rhodovastum sp. nov. RN2-1 isolated from soil in Seongnam, South Korea.</title>
        <authorList>
            <person name="Le N.T."/>
        </authorList>
    </citation>
    <scope>NUCLEOTIDE SEQUENCE</scope>
    <source>
        <strain evidence="4">RN2-1</strain>
    </source>
</reference>
<dbReference type="PANTHER" id="PTHR30290">
    <property type="entry name" value="PERIPLASMIC BINDING COMPONENT OF ABC TRANSPORTER"/>
    <property type="match status" value="1"/>
</dbReference>
<dbReference type="InterPro" id="IPR039424">
    <property type="entry name" value="SBP_5"/>
</dbReference>
<dbReference type="InterPro" id="IPR000914">
    <property type="entry name" value="SBP_5_dom"/>
</dbReference>
<dbReference type="Proteomes" id="UP001165679">
    <property type="component" value="Unassembled WGS sequence"/>
</dbReference>
<evidence type="ECO:0000256" key="1">
    <source>
        <dbReference type="ARBA" id="ARBA00004418"/>
    </source>
</evidence>
<dbReference type="Gene3D" id="3.40.190.10">
    <property type="entry name" value="Periplasmic binding protein-like II"/>
    <property type="match status" value="1"/>
</dbReference>
<name>A0AA41YQB3_9PROT</name>
<feature type="domain" description="Solute-binding protein family 5" evidence="3">
    <location>
        <begin position="115"/>
        <end position="537"/>
    </location>
</feature>
<dbReference type="SUPFAM" id="SSF53850">
    <property type="entry name" value="Periplasmic binding protein-like II"/>
    <property type="match status" value="1"/>
</dbReference>
<dbReference type="EMBL" id="JAPDNT010000024">
    <property type="protein sequence ID" value="MCW3476771.1"/>
    <property type="molecule type" value="Genomic_DNA"/>
</dbReference>
<comment type="caution">
    <text evidence="4">The sequence shown here is derived from an EMBL/GenBank/DDBJ whole genome shotgun (WGS) entry which is preliminary data.</text>
</comment>
<keyword evidence="5" id="KW-1185">Reference proteome</keyword>
<dbReference type="PANTHER" id="PTHR30290:SF62">
    <property type="entry name" value="OLIGOPEPTIDE ABC TRANSPORTER, PERIPLASMIC OLIGOPEPTIDE-BINDING PROTEIN"/>
    <property type="match status" value="1"/>
</dbReference>
<evidence type="ECO:0000313" key="4">
    <source>
        <dbReference type="EMBL" id="MCW3476771.1"/>
    </source>
</evidence>
<accession>A0AA41YQB3</accession>
<dbReference type="GO" id="GO:1904680">
    <property type="term" value="F:peptide transmembrane transporter activity"/>
    <property type="evidence" value="ECO:0007669"/>
    <property type="project" value="TreeGrafter"/>
</dbReference>
<evidence type="ECO:0000256" key="2">
    <source>
        <dbReference type="ARBA" id="ARBA00005695"/>
    </source>
</evidence>
<dbReference type="Gene3D" id="3.10.105.10">
    <property type="entry name" value="Dipeptide-binding Protein, Domain 3"/>
    <property type="match status" value="1"/>
</dbReference>
<sequence length="664" mass="74089">MAAVGAPTAQALAQAVSGQFAQSGLVGALQGPTQANTVPASFKEAPQLAELVKQGKLPPVAQRIPAEPMVLKPLESAGRYGGTWRRAFIGPSDGENGNRINASDKLLFWDYNGNKIVPSVAKGWEMSKDGKTTTLFLRKGMKWADGAPFTADDFVFWFEDLYSNKDIVPTPISDMTPDGKPGRVVKIDETTVQFQFDTPFYLFIDLLAGDTLIGGGQSVRQATSFTYGAYSPAHYLKQFLPKYSSEAEVTKRAKEAGFDTWVRALHVKKDWQLNPALPTIGPWRTVRPINTPTWAMERNPYYWAVDTDGNQLPYIDNIVMTLAEDLEVVNLRAMAGEFDEQERHISLAKLPVILENRERGKYDVHLDLAFNGADTVFLFNMSYKGDPEIAKWIQTTDFRRALSLSIDREQMNETFWLGLGTPGSIAPNESLPQSPGPEWRTKWSTYDPATANKMLDAIGLSKKDRDGYRLRTDNGQRLVIQIQAVNALLPWVQHSEMVSQFWRKVGIYADVKEMERNLNLQRIMGNDHHVAAWQNGGSELLYLFPRHTLPVDPTEPFLGPEICKWYASDGKQGTPPADANLLRALQLFRGAAGQQEDERNKTAQEIWRILVDNQYGIGICGQSPAAQGVRIVGRRLGNIPGRACIAQHCRTPGSSHPETWFYKA</sequence>
<gene>
    <name evidence="4" type="ORF">OL599_19580</name>
</gene>
<comment type="subcellular location">
    <subcellularLocation>
        <location evidence="1">Periplasm</location>
    </subcellularLocation>
</comment>
<comment type="similarity">
    <text evidence="2">Belongs to the bacterial solute-binding protein 5 family.</text>
</comment>
<protein>
    <submittedName>
        <fullName evidence="4">ABC transporter substrate-binding protein</fullName>
    </submittedName>
</protein>
<organism evidence="4 5">
    <name type="scientific">Limobrevibacterium gyesilva</name>
    <dbReference type="NCBI Taxonomy" id="2991712"/>
    <lineage>
        <taxon>Bacteria</taxon>
        <taxon>Pseudomonadati</taxon>
        <taxon>Pseudomonadota</taxon>
        <taxon>Alphaproteobacteria</taxon>
        <taxon>Acetobacterales</taxon>
        <taxon>Acetobacteraceae</taxon>
        <taxon>Limobrevibacterium</taxon>
    </lineage>
</organism>
<dbReference type="RefSeq" id="WP_264715604.1">
    <property type="nucleotide sequence ID" value="NZ_JAPDNT010000024.1"/>
</dbReference>
<dbReference type="AlphaFoldDB" id="A0AA41YQB3"/>
<dbReference type="GO" id="GO:0015833">
    <property type="term" value="P:peptide transport"/>
    <property type="evidence" value="ECO:0007669"/>
    <property type="project" value="TreeGrafter"/>
</dbReference>
<reference evidence="4" key="2">
    <citation type="submission" date="2022-10" db="EMBL/GenBank/DDBJ databases">
        <authorList>
            <person name="Trinh H.N."/>
        </authorList>
    </citation>
    <scope>NUCLEOTIDE SEQUENCE</scope>
    <source>
        <strain evidence="4">RN2-1</strain>
    </source>
</reference>